<evidence type="ECO:0000313" key="1">
    <source>
        <dbReference type="EMBL" id="SBT86414.1"/>
    </source>
</evidence>
<evidence type="ECO:0000313" key="2">
    <source>
        <dbReference type="Proteomes" id="UP000219813"/>
    </source>
</evidence>
<dbReference type="AlphaFoldDB" id="A0A1D3JIU3"/>
<reference evidence="1 2" key="1">
    <citation type="submission" date="2016-06" db="EMBL/GenBank/DDBJ databases">
        <authorList>
            <consortium name="Pathogen Informatics"/>
        </authorList>
    </citation>
    <scope>NUCLEOTIDE SEQUENCE [LARGE SCALE GENOMIC DNA]</scope>
</reference>
<gene>
    <name evidence="1" type="primary">PmUG01_04010800</name>
    <name evidence="1" type="ORF">PMUG01_04010800</name>
</gene>
<proteinExistence type="predicted"/>
<dbReference type="InterPro" id="IPR022139">
    <property type="entry name" value="Fam-L/Fam-M-like_plasmodium"/>
</dbReference>
<dbReference type="Pfam" id="PF12420">
    <property type="entry name" value="DUF3671"/>
    <property type="match status" value="1"/>
</dbReference>
<keyword evidence="2" id="KW-1185">Reference proteome</keyword>
<organism evidence="1 2">
    <name type="scientific">Plasmodium malariae</name>
    <dbReference type="NCBI Taxonomy" id="5858"/>
    <lineage>
        <taxon>Eukaryota</taxon>
        <taxon>Sar</taxon>
        <taxon>Alveolata</taxon>
        <taxon>Apicomplexa</taxon>
        <taxon>Aconoidasida</taxon>
        <taxon>Haemosporida</taxon>
        <taxon>Plasmodiidae</taxon>
        <taxon>Plasmodium</taxon>
        <taxon>Plasmodium (Plasmodium)</taxon>
    </lineage>
</organism>
<dbReference type="KEGG" id="pmal:PMUG01_04010800"/>
<dbReference type="GeneID" id="39866937"/>
<dbReference type="RefSeq" id="XP_028859570.1">
    <property type="nucleotide sequence ID" value="XM_029003103.1"/>
</dbReference>
<sequence>MEQKLKSVLLIKITTLIPLYWIYHFRSDMGIFNKYLDEDYKHGNELYSRNYRLLAKYKQEEDLNVIGIKEYISKNGKNEKKKMFYNEKEATCEKNQLNYNFSKNEGHYKQAIKNKSNIFETKKYSYIEKKIFKELDFEDFLKKNRTISNKTYKKLIRKKCGLRLALPLIFFLSLSVLPILDYSMSDGQNRWLMDLLGLKELTSLKSIISVLYPYLKWAKGAADTVSESNHGTFVLMKLFDFLLYIVPFFMLGVIFILIVVYYHKKIKKYEKIKYRNGK</sequence>
<name>A0A1D3JIU3_PLAMA</name>
<accession>A0A1D3JIU3</accession>
<protein>
    <submittedName>
        <fullName evidence="1">Fam-l protein</fullName>
    </submittedName>
</protein>
<dbReference type="Proteomes" id="UP000219813">
    <property type="component" value="Chromosome 4"/>
</dbReference>
<dbReference type="VEuPathDB" id="PlasmoDB:PmUG01_04010800"/>
<dbReference type="EMBL" id="LT594625">
    <property type="protein sequence ID" value="SBT86414.1"/>
    <property type="molecule type" value="Genomic_DNA"/>
</dbReference>